<dbReference type="PANTHER" id="PTHR43627:SF1">
    <property type="entry name" value="COBALT TRANSPORT PROTEIN CBIM"/>
    <property type="match status" value="1"/>
</dbReference>
<reference evidence="16" key="1">
    <citation type="submission" date="2015-07" db="EMBL/GenBank/DDBJ databases">
        <title>Draft genome sequence of the purine-degrading Gottschalkia purinilyticum DSM 1384 (formerly Clostridium purinilyticum).</title>
        <authorList>
            <person name="Poehlein A."/>
            <person name="Schiel-Bengelsdorf B."/>
            <person name="Bengelsdorf F.R."/>
            <person name="Daniel R."/>
            <person name="Duerre P."/>
        </authorList>
    </citation>
    <scope>NUCLEOTIDE SEQUENCE [LARGE SCALE GENOMIC DNA]</scope>
    <source>
        <strain evidence="16">DSM 1384</strain>
    </source>
</reference>
<accession>A0A0L0W748</accession>
<comment type="caution">
    <text evidence="15">The sequence shown here is derived from an EMBL/GenBank/DDBJ whole genome shotgun (WGS) entry which is preliminary data.</text>
</comment>
<dbReference type="UniPathway" id="UPA00148"/>
<feature type="transmembrane region" description="Helical" evidence="14">
    <location>
        <begin position="102"/>
        <end position="125"/>
    </location>
</feature>
<keyword evidence="11 14" id="KW-0472">Membrane</keyword>
<dbReference type="HAMAP" id="MF_01462">
    <property type="entry name" value="CbiM"/>
    <property type="match status" value="1"/>
</dbReference>
<evidence type="ECO:0000256" key="6">
    <source>
        <dbReference type="ARBA" id="ARBA00022573"/>
    </source>
</evidence>
<keyword evidence="3 14" id="KW-0171">Cobalt transport</keyword>
<protein>
    <recommendedName>
        <fullName evidence="14">Cobalt transport protein CbiM</fullName>
    </recommendedName>
    <alternativeName>
        <fullName evidence="14">Energy-coupling factor transporter probable substrate-capture protein CbiM</fullName>
        <shortName evidence="14">ECF transporter S component CbiM</shortName>
    </alternativeName>
</protein>
<feature type="transmembrane region" description="Helical" evidence="14">
    <location>
        <begin position="64"/>
        <end position="82"/>
    </location>
</feature>
<comment type="subcellular location">
    <subcellularLocation>
        <location evidence="1">Cell inner membrane</location>
        <topology evidence="1">Multi-pass membrane protein</topology>
    </subcellularLocation>
    <subcellularLocation>
        <location evidence="14">Cell membrane</location>
        <topology evidence="14">Multi-pass membrane protein</topology>
    </subcellularLocation>
</comment>
<dbReference type="NCBIfam" id="TIGR00123">
    <property type="entry name" value="cbiM"/>
    <property type="match status" value="1"/>
</dbReference>
<dbReference type="GO" id="GO:0043190">
    <property type="term" value="C:ATP-binding cassette (ABC) transporter complex"/>
    <property type="evidence" value="ECO:0007669"/>
    <property type="project" value="InterPro"/>
</dbReference>
<dbReference type="AlphaFoldDB" id="A0A0L0W748"/>
<dbReference type="GO" id="GO:0015087">
    <property type="term" value="F:cobalt ion transmembrane transporter activity"/>
    <property type="evidence" value="ECO:0007669"/>
    <property type="project" value="UniProtKB-UniRule"/>
</dbReference>
<organism evidence="15 16">
    <name type="scientific">Gottschalkia purinilytica</name>
    <name type="common">Clostridium purinilyticum</name>
    <dbReference type="NCBI Taxonomy" id="1503"/>
    <lineage>
        <taxon>Bacteria</taxon>
        <taxon>Bacillati</taxon>
        <taxon>Bacillota</taxon>
        <taxon>Tissierellia</taxon>
        <taxon>Tissierellales</taxon>
        <taxon>Gottschalkiaceae</taxon>
        <taxon>Gottschalkia</taxon>
    </lineage>
</organism>
<dbReference type="Gene3D" id="1.10.1760.20">
    <property type="match status" value="1"/>
</dbReference>
<evidence type="ECO:0000256" key="13">
    <source>
        <dbReference type="ARBA" id="ARBA00060918"/>
    </source>
</evidence>
<keyword evidence="6 14" id="KW-0169">Cobalamin biosynthesis</keyword>
<evidence type="ECO:0000256" key="1">
    <source>
        <dbReference type="ARBA" id="ARBA00004429"/>
    </source>
</evidence>
<dbReference type="Pfam" id="PF01891">
    <property type="entry name" value="CbiM"/>
    <property type="match status" value="1"/>
</dbReference>
<dbReference type="RefSeq" id="WP_050356313.1">
    <property type="nucleotide sequence ID" value="NZ_LGSS01000018.1"/>
</dbReference>
<dbReference type="FunFam" id="1.10.1760.20:FF:000001">
    <property type="entry name" value="Cobalt transport protein CbiM"/>
    <property type="match status" value="1"/>
</dbReference>
<evidence type="ECO:0000256" key="9">
    <source>
        <dbReference type="ARBA" id="ARBA00022989"/>
    </source>
</evidence>
<keyword evidence="4 14" id="KW-0813">Transport</keyword>
<dbReference type="PANTHER" id="PTHR43627">
    <property type="match status" value="1"/>
</dbReference>
<dbReference type="PATRIC" id="fig|1503.3.peg.774"/>
<feature type="transmembrane region" description="Helical" evidence="14">
    <location>
        <begin position="163"/>
        <end position="186"/>
    </location>
</feature>
<evidence type="ECO:0000256" key="11">
    <source>
        <dbReference type="ARBA" id="ARBA00023136"/>
    </source>
</evidence>
<dbReference type="EMBL" id="LGSS01000018">
    <property type="protein sequence ID" value="KNF07339.1"/>
    <property type="molecule type" value="Genomic_DNA"/>
</dbReference>
<gene>
    <name evidence="14 15" type="primary">cbiM</name>
    <name evidence="15" type="ORF">CLPU_18c00210</name>
</gene>
<comment type="subunit">
    <text evidence="14">Forms an energy-coupling factor (ECF) transporter complex composed of an ATP-binding protein (A component, CbiO), a transmembrane protein (T component, CbiQ) and 2 possible substrate-capture proteins (S components, CbiM and CbiN) of unknown stoichimetry.</text>
</comment>
<keyword evidence="16" id="KW-1185">Reference proteome</keyword>
<evidence type="ECO:0000256" key="4">
    <source>
        <dbReference type="ARBA" id="ARBA00022448"/>
    </source>
</evidence>
<dbReference type="InterPro" id="IPR018024">
    <property type="entry name" value="CbiM"/>
</dbReference>
<evidence type="ECO:0000313" key="16">
    <source>
        <dbReference type="Proteomes" id="UP000037267"/>
    </source>
</evidence>
<dbReference type="STRING" id="1503.CLPU_18c00210"/>
<keyword evidence="10 14" id="KW-0406">Ion transport</keyword>
<evidence type="ECO:0000256" key="2">
    <source>
        <dbReference type="ARBA" id="ARBA00004953"/>
    </source>
</evidence>
<comment type="similarity">
    <text evidence="13 14">Belongs to the CbiM family.</text>
</comment>
<keyword evidence="8" id="KW-0732">Signal</keyword>
<evidence type="ECO:0000256" key="14">
    <source>
        <dbReference type="HAMAP-Rule" id="MF_01462"/>
    </source>
</evidence>
<dbReference type="Proteomes" id="UP000037267">
    <property type="component" value="Unassembled WGS sequence"/>
</dbReference>
<evidence type="ECO:0000256" key="5">
    <source>
        <dbReference type="ARBA" id="ARBA00022475"/>
    </source>
</evidence>
<name>A0A0L0W748_GOTPU</name>
<evidence type="ECO:0000256" key="8">
    <source>
        <dbReference type="ARBA" id="ARBA00022729"/>
    </source>
</evidence>
<comment type="function">
    <text evidence="14">Part of the energy-coupling factor (ECF) transporter complex CbiMNOQ involved in cobalt import.</text>
</comment>
<sequence length="243" mass="26455">MGKRINKILYSLLVLIFIPKFAYAMHIAEGFLPPAWSLSYFLLCLPFTYLGIKDIRKKANITKDMKLFISLAGAYCFILSALKLPSFTGSSSHPTGIGFGAITLGPFVMTIIGLIVLLFQALFLAHGGLTTLGANTFSMAVVGPIVSYLVYKCFKNKKLGIFFASALGNLITYMVTATQLAIAMPSKTGGILGAWTKFMSIFAVTQIPLAIAEGILTVLMFNVIEKYSKTELDALRGEVFYGK</sequence>
<proteinExistence type="inferred from homology"/>
<keyword evidence="7 14" id="KW-0812">Transmembrane</keyword>
<comment type="pathway">
    <text evidence="2 14">Cofactor biosynthesis; adenosylcobalamin biosynthesis.</text>
</comment>
<feature type="transmembrane region" description="Helical" evidence="14">
    <location>
        <begin position="34"/>
        <end position="52"/>
    </location>
</feature>
<dbReference type="InterPro" id="IPR002751">
    <property type="entry name" value="CbiM/NikMN"/>
</dbReference>
<dbReference type="GO" id="GO:0009236">
    <property type="term" value="P:cobalamin biosynthetic process"/>
    <property type="evidence" value="ECO:0007669"/>
    <property type="project" value="UniProtKB-UniRule"/>
</dbReference>
<evidence type="ECO:0000256" key="7">
    <source>
        <dbReference type="ARBA" id="ARBA00022692"/>
    </source>
</evidence>
<keyword evidence="12 14" id="KW-0170">Cobalt</keyword>
<evidence type="ECO:0000256" key="10">
    <source>
        <dbReference type="ARBA" id="ARBA00023065"/>
    </source>
</evidence>
<feature type="transmembrane region" description="Helical" evidence="14">
    <location>
        <begin position="198"/>
        <end position="224"/>
    </location>
</feature>
<evidence type="ECO:0000256" key="3">
    <source>
        <dbReference type="ARBA" id="ARBA00022426"/>
    </source>
</evidence>
<keyword evidence="9 14" id="KW-1133">Transmembrane helix</keyword>
<evidence type="ECO:0000313" key="15">
    <source>
        <dbReference type="EMBL" id="KNF07339.1"/>
    </source>
</evidence>
<dbReference type="NCBIfam" id="NF006184">
    <property type="entry name" value="PRK08319.1"/>
    <property type="match status" value="1"/>
</dbReference>
<evidence type="ECO:0000256" key="12">
    <source>
        <dbReference type="ARBA" id="ARBA00023285"/>
    </source>
</evidence>
<keyword evidence="5 14" id="KW-1003">Cell membrane</keyword>